<comment type="caution">
    <text evidence="2">The sequence shown here is derived from an EMBL/GenBank/DDBJ whole genome shotgun (WGS) entry which is preliminary data.</text>
</comment>
<gene>
    <name evidence="2" type="ORF">DNJ73_08485</name>
</gene>
<organism evidence="2 3">
    <name type="scientific">Prochlorococcus marinus XMU1408</name>
    <dbReference type="NCBI Taxonomy" id="2213228"/>
    <lineage>
        <taxon>Bacteria</taxon>
        <taxon>Bacillati</taxon>
        <taxon>Cyanobacteriota</taxon>
        <taxon>Cyanophyceae</taxon>
        <taxon>Synechococcales</taxon>
        <taxon>Prochlorococcaceae</taxon>
        <taxon>Prochlorococcus</taxon>
    </lineage>
</organism>
<keyword evidence="1" id="KW-0812">Transmembrane</keyword>
<accession>A0A318RBR3</accession>
<dbReference type="Proteomes" id="UP000247807">
    <property type="component" value="Unassembled WGS sequence"/>
</dbReference>
<protein>
    <submittedName>
        <fullName evidence="2">Uncharacterized protein</fullName>
    </submittedName>
</protein>
<evidence type="ECO:0000313" key="2">
    <source>
        <dbReference type="EMBL" id="PYE00576.1"/>
    </source>
</evidence>
<reference evidence="2 3" key="1">
    <citation type="journal article" date="2018" name="Appl. Environ. Microbiol.">
        <title>Genome rearrangement shapes Prochlorococcus ecological adaptation.</title>
        <authorList>
            <person name="Yan W."/>
            <person name="Wei S."/>
            <person name="Wang Q."/>
            <person name="Xiao X."/>
            <person name="Zeng Q."/>
            <person name="Jiao N."/>
            <person name="Zhang R."/>
        </authorList>
    </citation>
    <scope>NUCLEOTIDE SEQUENCE [LARGE SCALE GENOMIC DNA]</scope>
    <source>
        <strain evidence="2 3">XMU1408</strain>
    </source>
</reference>
<keyword evidence="1" id="KW-1133">Transmembrane helix</keyword>
<dbReference type="EMBL" id="QJUE01000006">
    <property type="protein sequence ID" value="PYE00576.1"/>
    <property type="molecule type" value="Genomic_DNA"/>
</dbReference>
<feature type="transmembrane region" description="Helical" evidence="1">
    <location>
        <begin position="27"/>
        <end position="49"/>
    </location>
</feature>
<evidence type="ECO:0000256" key="1">
    <source>
        <dbReference type="SAM" id="Phobius"/>
    </source>
</evidence>
<sequence length="70" mass="7890">MPQIPSSVWGEMWGEWKLLKGREISGISFFFGCCVGGNFFEDVGVSFLLPLLKRRHKKRAPVTVGALYSK</sequence>
<dbReference type="AlphaFoldDB" id="A0A318RBR3"/>
<name>A0A318RBR3_PROMR</name>
<evidence type="ECO:0000313" key="3">
    <source>
        <dbReference type="Proteomes" id="UP000247807"/>
    </source>
</evidence>
<keyword evidence="1" id="KW-0472">Membrane</keyword>
<proteinExistence type="predicted"/>